<keyword evidence="1" id="KW-0472">Membrane</keyword>
<gene>
    <name evidence="2" type="ORF">GJR95_36280</name>
</gene>
<protein>
    <submittedName>
        <fullName evidence="2">Uncharacterized protein</fullName>
    </submittedName>
</protein>
<dbReference type="Proteomes" id="UP000464577">
    <property type="component" value="Chromosome"/>
</dbReference>
<evidence type="ECO:0000256" key="1">
    <source>
        <dbReference type="SAM" id="Phobius"/>
    </source>
</evidence>
<dbReference type="EMBL" id="CP045997">
    <property type="protein sequence ID" value="QHW00146.1"/>
    <property type="molecule type" value="Genomic_DNA"/>
</dbReference>
<evidence type="ECO:0000313" key="3">
    <source>
        <dbReference type="Proteomes" id="UP000464577"/>
    </source>
</evidence>
<keyword evidence="1" id="KW-0812">Transmembrane</keyword>
<proteinExistence type="predicted"/>
<sequence>MKVSRFLFPAIKVASATVPDLVSAPDLFTRFRAVSRSPMVEHRIRYRLDYGVLLSLFCLYLILASVACWFLVEGIQQYLIDSFDQTDNFSFHSPR</sequence>
<reference evidence="2 3" key="1">
    <citation type="submission" date="2019-11" db="EMBL/GenBank/DDBJ databases">
        <title>Spirosoma endbachense sp. nov., isolated from a natural salt meadow.</title>
        <authorList>
            <person name="Rojas J."/>
            <person name="Ambika Manirajan B."/>
            <person name="Ratering S."/>
            <person name="Suarez C."/>
            <person name="Geissler-Plaum R."/>
            <person name="Schnell S."/>
        </authorList>
    </citation>
    <scope>NUCLEOTIDE SEQUENCE [LARGE SCALE GENOMIC DNA]</scope>
    <source>
        <strain evidence="2 3">I-24</strain>
    </source>
</reference>
<accession>A0A6P1W544</accession>
<keyword evidence="1" id="KW-1133">Transmembrane helix</keyword>
<feature type="transmembrane region" description="Helical" evidence="1">
    <location>
        <begin position="50"/>
        <end position="72"/>
    </location>
</feature>
<keyword evidence="3" id="KW-1185">Reference proteome</keyword>
<organism evidence="2 3">
    <name type="scientific">Spirosoma endbachense</name>
    <dbReference type="NCBI Taxonomy" id="2666025"/>
    <lineage>
        <taxon>Bacteria</taxon>
        <taxon>Pseudomonadati</taxon>
        <taxon>Bacteroidota</taxon>
        <taxon>Cytophagia</taxon>
        <taxon>Cytophagales</taxon>
        <taxon>Cytophagaceae</taxon>
        <taxon>Spirosoma</taxon>
    </lineage>
</organism>
<dbReference type="KEGG" id="senf:GJR95_36280"/>
<name>A0A6P1W544_9BACT</name>
<evidence type="ECO:0000313" key="2">
    <source>
        <dbReference type="EMBL" id="QHW00146.1"/>
    </source>
</evidence>
<dbReference type="RefSeq" id="WP_162390536.1">
    <property type="nucleotide sequence ID" value="NZ_CP045997.1"/>
</dbReference>
<dbReference type="AlphaFoldDB" id="A0A6P1W544"/>